<dbReference type="SUPFAM" id="SSF160246">
    <property type="entry name" value="EspE N-terminal domain-like"/>
    <property type="match status" value="2"/>
</dbReference>
<proteinExistence type="predicted"/>
<sequence>MEFFGQFLVKEGAITVEQLREALDLMASENLRLGQVAVEQGLLSESEANDINREQRYTDKPFGSIAVKLGLITDVQLKDLLRIQNQRRVRIGEALVRLKHLNAEALVSELRKFKSEDHRFAVQPRDLPGYLDDNRIAEYVLELVPRVALRTSRVQIKVPRHCTRIERMAPK</sequence>
<protein>
    <recommendedName>
        <fullName evidence="2">Type II secretion system protein GspE N-terminal domain-containing protein</fullName>
    </recommendedName>
</protein>
<name>A0A383CE52_9ZZZZ</name>
<evidence type="ECO:0000313" key="1">
    <source>
        <dbReference type="EMBL" id="SVE30451.1"/>
    </source>
</evidence>
<gene>
    <name evidence="1" type="ORF">METZ01_LOCUS483305</name>
</gene>
<dbReference type="AlphaFoldDB" id="A0A383CE52"/>
<evidence type="ECO:0008006" key="2">
    <source>
        <dbReference type="Google" id="ProtNLM"/>
    </source>
</evidence>
<feature type="non-terminal residue" evidence="1">
    <location>
        <position position="171"/>
    </location>
</feature>
<reference evidence="1" key="1">
    <citation type="submission" date="2018-05" db="EMBL/GenBank/DDBJ databases">
        <authorList>
            <person name="Lanie J.A."/>
            <person name="Ng W.-L."/>
            <person name="Kazmierczak K.M."/>
            <person name="Andrzejewski T.M."/>
            <person name="Davidsen T.M."/>
            <person name="Wayne K.J."/>
            <person name="Tettelin H."/>
            <person name="Glass J.I."/>
            <person name="Rusch D."/>
            <person name="Podicherti R."/>
            <person name="Tsui H.-C.T."/>
            <person name="Winkler M.E."/>
        </authorList>
    </citation>
    <scope>NUCLEOTIDE SEQUENCE</scope>
</reference>
<dbReference type="EMBL" id="UINC01208076">
    <property type="protein sequence ID" value="SVE30451.1"/>
    <property type="molecule type" value="Genomic_DNA"/>
</dbReference>
<organism evidence="1">
    <name type="scientific">marine metagenome</name>
    <dbReference type="NCBI Taxonomy" id="408172"/>
    <lineage>
        <taxon>unclassified sequences</taxon>
        <taxon>metagenomes</taxon>
        <taxon>ecological metagenomes</taxon>
    </lineage>
</organism>
<accession>A0A383CE52</accession>
<dbReference type="InterPro" id="IPR037257">
    <property type="entry name" value="T2SS_E_N_sf"/>
</dbReference>